<dbReference type="Proteomes" id="UP000183809">
    <property type="component" value="Unassembled WGS sequence"/>
</dbReference>
<evidence type="ECO:0000313" key="3">
    <source>
        <dbReference type="Proteomes" id="UP000183809"/>
    </source>
</evidence>
<dbReference type="AlphaFoldDB" id="A0A1J9QYM5"/>
<name>A0A1J9QYM5_9PEZI</name>
<keyword evidence="3" id="KW-1185">Reference proteome</keyword>
<evidence type="ECO:0000256" key="1">
    <source>
        <dbReference type="SAM" id="MobiDB-lite"/>
    </source>
</evidence>
<accession>A0A1J9QYM5</accession>
<reference evidence="2 3" key="1">
    <citation type="submission" date="2016-10" db="EMBL/GenBank/DDBJ databases">
        <title>Proteomics and genomics reveal pathogen-plant mechanisms compatible with a hemibiotrophic lifestyle of Diplodia corticola.</title>
        <authorList>
            <person name="Fernandes I."/>
            <person name="De Jonge R."/>
            <person name="Van De Peer Y."/>
            <person name="Devreese B."/>
            <person name="Alves A."/>
            <person name="Esteves A.C."/>
        </authorList>
    </citation>
    <scope>NUCLEOTIDE SEQUENCE [LARGE SCALE GENOMIC DNA]</scope>
    <source>
        <strain evidence="2 3">CBS 112549</strain>
    </source>
</reference>
<proteinExistence type="predicted"/>
<sequence>MDCDCLHDTVGCVAFYTCKPLLICRAILSTAWKAARMVHGLAAENAAYSAVHSSWPPPASSTFQPRSARPAARERPTSNYYHTLQQQLAQIETERTPQRWSSPPTYRLHDDNAPKPAPLNFSVSQKHSYGDLACEKEMRIAVYPVKEEPSPVDSVFPRSPVDSDFPRSPIETMRYVPMAT</sequence>
<dbReference type="EMBL" id="MNUE01000033">
    <property type="protein sequence ID" value="OJD33106.1"/>
    <property type="molecule type" value="Genomic_DNA"/>
</dbReference>
<evidence type="ECO:0000313" key="2">
    <source>
        <dbReference type="EMBL" id="OJD33106.1"/>
    </source>
</evidence>
<protein>
    <submittedName>
        <fullName evidence="2">Uncharacterized protein</fullName>
    </submittedName>
</protein>
<comment type="caution">
    <text evidence="2">The sequence shown here is derived from an EMBL/GenBank/DDBJ whole genome shotgun (WGS) entry which is preliminary data.</text>
</comment>
<dbReference type="OrthoDB" id="10599560at2759"/>
<gene>
    <name evidence="2" type="ORF">BKCO1_3300096</name>
</gene>
<feature type="region of interest" description="Disordered" evidence="1">
    <location>
        <begin position="56"/>
        <end position="77"/>
    </location>
</feature>
<dbReference type="RefSeq" id="XP_020129366.1">
    <property type="nucleotide sequence ID" value="XM_020274599.1"/>
</dbReference>
<dbReference type="GeneID" id="31014860"/>
<organism evidence="2 3">
    <name type="scientific">Diplodia corticola</name>
    <dbReference type="NCBI Taxonomy" id="236234"/>
    <lineage>
        <taxon>Eukaryota</taxon>
        <taxon>Fungi</taxon>
        <taxon>Dikarya</taxon>
        <taxon>Ascomycota</taxon>
        <taxon>Pezizomycotina</taxon>
        <taxon>Dothideomycetes</taxon>
        <taxon>Dothideomycetes incertae sedis</taxon>
        <taxon>Botryosphaeriales</taxon>
        <taxon>Botryosphaeriaceae</taxon>
        <taxon>Diplodia</taxon>
    </lineage>
</organism>